<dbReference type="InterPro" id="IPR016147">
    <property type="entry name" value="Pili_assmbl_chaperone_N"/>
</dbReference>
<dbReference type="InterPro" id="IPR008962">
    <property type="entry name" value="PapD-like_sf"/>
</dbReference>
<reference evidence="8 9" key="1">
    <citation type="journal article" date="2019" name="bioRxiv">
        <title>Bacteria contribute to plant secondary compound degradation in a generalist herbivore system.</title>
        <authorList>
            <person name="Francoeur C.B."/>
            <person name="Khadempour L."/>
            <person name="Moreira-Soto R.D."/>
            <person name="Gotting K."/>
            <person name="Book A.J."/>
            <person name="Pinto-Tomas A.A."/>
            <person name="Keefover-Ring K."/>
            <person name="Currie C.R."/>
        </authorList>
    </citation>
    <scope>NUCLEOTIDE SEQUENCE [LARGE SCALE GENOMIC DNA]</scope>
    <source>
        <strain evidence="8">Acro-835</strain>
    </source>
</reference>
<dbReference type="Pfam" id="PF00345">
    <property type="entry name" value="PapD_N"/>
    <property type="match status" value="1"/>
</dbReference>
<comment type="similarity">
    <text evidence="2">Belongs to the periplasmic pilus chaperone family.</text>
</comment>
<evidence type="ECO:0000256" key="2">
    <source>
        <dbReference type="ARBA" id="ARBA00007399"/>
    </source>
</evidence>
<dbReference type="SUPFAM" id="SSF49354">
    <property type="entry name" value="PapD-like"/>
    <property type="match status" value="1"/>
</dbReference>
<evidence type="ECO:0000313" key="8">
    <source>
        <dbReference type="EMBL" id="NIF23457.1"/>
    </source>
</evidence>
<evidence type="ECO:0000313" key="9">
    <source>
        <dbReference type="Proteomes" id="UP001515683"/>
    </source>
</evidence>
<organism evidence="8 9">
    <name type="scientific">Candidatus Pantoea multigeneris</name>
    <dbReference type="NCBI Taxonomy" id="2608357"/>
    <lineage>
        <taxon>Bacteria</taxon>
        <taxon>Pseudomonadati</taxon>
        <taxon>Pseudomonadota</taxon>
        <taxon>Gammaproteobacteria</taxon>
        <taxon>Enterobacterales</taxon>
        <taxon>Erwiniaceae</taxon>
        <taxon>Pantoea</taxon>
    </lineage>
</organism>
<dbReference type="PRINTS" id="PR00969">
    <property type="entry name" value="CHAPERONPILI"/>
</dbReference>
<dbReference type="InterPro" id="IPR036316">
    <property type="entry name" value="Pili_assmbl_chap_C_dom_sf"/>
</dbReference>
<name>A0ABX0REH9_9GAMM</name>
<dbReference type="PANTHER" id="PTHR30251:SF2">
    <property type="entry name" value="FIMBRIAL CHAPERONE YADV-RELATED"/>
    <property type="match status" value="1"/>
</dbReference>
<evidence type="ECO:0000256" key="5">
    <source>
        <dbReference type="ARBA" id="ARBA00023186"/>
    </source>
</evidence>
<dbReference type="Proteomes" id="UP001515683">
    <property type="component" value="Unassembled WGS sequence"/>
</dbReference>
<dbReference type="Gene3D" id="2.60.40.10">
    <property type="entry name" value="Immunoglobulins"/>
    <property type="match status" value="2"/>
</dbReference>
<evidence type="ECO:0000259" key="7">
    <source>
        <dbReference type="Pfam" id="PF02753"/>
    </source>
</evidence>
<proteinExistence type="inferred from homology"/>
<keyword evidence="3" id="KW-0732">Signal</keyword>
<dbReference type="SUPFAM" id="SSF49584">
    <property type="entry name" value="Periplasmic chaperone C-domain"/>
    <property type="match status" value="1"/>
</dbReference>
<dbReference type="InterPro" id="IPR016148">
    <property type="entry name" value="Pili_assmbl_chaperone_C"/>
</dbReference>
<dbReference type="InterPro" id="IPR013783">
    <property type="entry name" value="Ig-like_fold"/>
</dbReference>
<sequence>MCPFMLVLSAEHLALAQALKPVRWLPILNLCSISPEAMMKLSTLFFHTLCVGSSLWLYGPAQAAKGGISLDRSRIIFNAGDKAQTLNLLNQGDKNYLLQSRVLLAEEGEETAAPFIITPPMFKLTAQSSQTLRILSSATDLPADKESLFTLAIRAIPAGLQSDVDASQVSMGMRFNLKLIYRPTRVAAPSAGKICSLRFSNQTGAVRIDNPTPWVVTLINLKLDNHAMVSAPPLMLLPGESHAVNHRSAQQAQWQAVDDYGGLYPACQTTITAIQETS</sequence>
<feature type="domain" description="Pili assembly chaperone C-terminal" evidence="7">
    <location>
        <begin position="208"/>
        <end position="263"/>
    </location>
</feature>
<dbReference type="Pfam" id="PF02753">
    <property type="entry name" value="PapD_C"/>
    <property type="match status" value="1"/>
</dbReference>
<keyword evidence="9" id="KW-1185">Reference proteome</keyword>
<evidence type="ECO:0000259" key="6">
    <source>
        <dbReference type="Pfam" id="PF00345"/>
    </source>
</evidence>
<protein>
    <submittedName>
        <fullName evidence="8">Molecular chaperone</fullName>
    </submittedName>
</protein>
<dbReference type="PANTHER" id="PTHR30251">
    <property type="entry name" value="PILUS ASSEMBLY CHAPERONE"/>
    <property type="match status" value="1"/>
</dbReference>
<feature type="domain" description="Pili assembly chaperone N-terminal" evidence="6">
    <location>
        <begin position="67"/>
        <end position="186"/>
    </location>
</feature>
<keyword evidence="5" id="KW-0143">Chaperone</keyword>
<dbReference type="InterPro" id="IPR050643">
    <property type="entry name" value="Periplasmic_pilus_chap"/>
</dbReference>
<keyword evidence="4" id="KW-0574">Periplasm</keyword>
<evidence type="ECO:0000256" key="3">
    <source>
        <dbReference type="ARBA" id="ARBA00022729"/>
    </source>
</evidence>
<evidence type="ECO:0000256" key="1">
    <source>
        <dbReference type="ARBA" id="ARBA00004418"/>
    </source>
</evidence>
<comment type="caution">
    <text evidence="8">The sequence shown here is derived from an EMBL/GenBank/DDBJ whole genome shotgun (WGS) entry which is preliminary data.</text>
</comment>
<accession>A0ABX0REH9</accession>
<gene>
    <name evidence="8" type="ORF">F3J40_17900</name>
</gene>
<comment type="subcellular location">
    <subcellularLocation>
        <location evidence="1">Periplasm</location>
    </subcellularLocation>
</comment>
<dbReference type="InterPro" id="IPR001829">
    <property type="entry name" value="Pili_assmbl_chaperone_bac"/>
</dbReference>
<evidence type="ECO:0000256" key="4">
    <source>
        <dbReference type="ARBA" id="ARBA00022764"/>
    </source>
</evidence>
<dbReference type="EMBL" id="VWXF01000008">
    <property type="protein sequence ID" value="NIF23457.1"/>
    <property type="molecule type" value="Genomic_DNA"/>
</dbReference>